<accession>A0ACC3MGZ0</accession>
<comment type="caution">
    <text evidence="1">The sequence shown here is derived from an EMBL/GenBank/DDBJ whole genome shotgun (WGS) entry which is preliminary data.</text>
</comment>
<evidence type="ECO:0000313" key="2">
    <source>
        <dbReference type="Proteomes" id="UP001281147"/>
    </source>
</evidence>
<gene>
    <name evidence="1" type="ORF">LTR37_018451</name>
</gene>
<dbReference type="EMBL" id="JAUTXU010000258">
    <property type="protein sequence ID" value="KAK3691723.1"/>
    <property type="molecule type" value="Genomic_DNA"/>
</dbReference>
<proteinExistence type="predicted"/>
<organism evidence="1 2">
    <name type="scientific">Vermiconidia calcicola</name>
    <dbReference type="NCBI Taxonomy" id="1690605"/>
    <lineage>
        <taxon>Eukaryota</taxon>
        <taxon>Fungi</taxon>
        <taxon>Dikarya</taxon>
        <taxon>Ascomycota</taxon>
        <taxon>Pezizomycotina</taxon>
        <taxon>Dothideomycetes</taxon>
        <taxon>Dothideomycetidae</taxon>
        <taxon>Mycosphaerellales</taxon>
        <taxon>Extremaceae</taxon>
        <taxon>Vermiconidia</taxon>
    </lineage>
</organism>
<reference evidence="1" key="1">
    <citation type="submission" date="2023-07" db="EMBL/GenBank/DDBJ databases">
        <title>Black Yeasts Isolated from many extreme environments.</title>
        <authorList>
            <person name="Coleine C."/>
            <person name="Stajich J.E."/>
            <person name="Selbmann L."/>
        </authorList>
    </citation>
    <scope>NUCLEOTIDE SEQUENCE</scope>
    <source>
        <strain evidence="1">CCFEE 5714</strain>
    </source>
</reference>
<protein>
    <submittedName>
        <fullName evidence="1">Uncharacterized protein</fullName>
    </submittedName>
</protein>
<evidence type="ECO:0000313" key="1">
    <source>
        <dbReference type="EMBL" id="KAK3691723.1"/>
    </source>
</evidence>
<dbReference type="Proteomes" id="UP001281147">
    <property type="component" value="Unassembled WGS sequence"/>
</dbReference>
<keyword evidence="2" id="KW-1185">Reference proteome</keyword>
<name>A0ACC3MGZ0_9PEZI</name>
<sequence>MWIPKLLLLILGGLAVAAIAAPTFIPSNTSLASTDSALLTPKRDDEGYGPDRDTCVHEGNSVIVNTIAALCEGPDGIGFFVPDLNNNHATCLPDYCGGSKIRVPVQITQGETCGKFDDETGEYTERWWLSTHECMELFMAMCAKGDVRGRKTQYCGPGDCALCRIGELSEDGKDWFWMSGPEG</sequence>